<accession>A0A4R8CI77</accession>
<dbReference type="Proteomes" id="UP000295146">
    <property type="component" value="Unassembled WGS sequence"/>
</dbReference>
<evidence type="ECO:0000256" key="2">
    <source>
        <dbReference type="SAM" id="Phobius"/>
    </source>
</evidence>
<feature type="compositionally biased region" description="Polar residues" evidence="1">
    <location>
        <begin position="148"/>
        <end position="164"/>
    </location>
</feature>
<comment type="caution">
    <text evidence="4">The sequence shown here is derived from an EMBL/GenBank/DDBJ whole genome shotgun (WGS) entry which is preliminary data.</text>
</comment>
<evidence type="ECO:0000313" key="5">
    <source>
        <dbReference type="Proteomes" id="UP000295146"/>
    </source>
</evidence>
<keyword evidence="5" id="KW-1185">Reference proteome</keyword>
<feature type="chain" id="PRO_5020341430" description="Secreted protein" evidence="3">
    <location>
        <begin position="26"/>
        <end position="222"/>
    </location>
</feature>
<dbReference type="OrthoDB" id="3698271at2"/>
<reference evidence="4 5" key="1">
    <citation type="submission" date="2019-03" db="EMBL/GenBank/DDBJ databases">
        <title>Genomic Encyclopedia of Type Strains, Phase III (KMG-III): the genomes of soil and plant-associated and newly described type strains.</title>
        <authorList>
            <person name="Whitman W."/>
        </authorList>
    </citation>
    <scope>NUCLEOTIDE SEQUENCE [LARGE SCALE GENOMIC DNA]</scope>
    <source>
        <strain evidence="4 5">VKM Ac-2573</strain>
    </source>
</reference>
<evidence type="ECO:0000256" key="3">
    <source>
        <dbReference type="SAM" id="SignalP"/>
    </source>
</evidence>
<keyword evidence="2" id="KW-0812">Transmembrane</keyword>
<organism evidence="4 5">
    <name type="scientific">Kribbella pratensis</name>
    <dbReference type="NCBI Taxonomy" id="2512112"/>
    <lineage>
        <taxon>Bacteria</taxon>
        <taxon>Bacillati</taxon>
        <taxon>Actinomycetota</taxon>
        <taxon>Actinomycetes</taxon>
        <taxon>Propionibacteriales</taxon>
        <taxon>Kribbellaceae</taxon>
        <taxon>Kribbella</taxon>
    </lineage>
</organism>
<feature type="region of interest" description="Disordered" evidence="1">
    <location>
        <begin position="147"/>
        <end position="181"/>
    </location>
</feature>
<evidence type="ECO:0000256" key="1">
    <source>
        <dbReference type="SAM" id="MobiDB-lite"/>
    </source>
</evidence>
<evidence type="ECO:0008006" key="6">
    <source>
        <dbReference type="Google" id="ProtNLM"/>
    </source>
</evidence>
<feature type="signal peptide" evidence="3">
    <location>
        <begin position="1"/>
        <end position="25"/>
    </location>
</feature>
<dbReference type="EMBL" id="SODP01000001">
    <property type="protein sequence ID" value="TDW76149.1"/>
    <property type="molecule type" value="Genomic_DNA"/>
</dbReference>
<keyword evidence="2" id="KW-1133">Transmembrane helix</keyword>
<evidence type="ECO:0000313" key="4">
    <source>
        <dbReference type="EMBL" id="TDW76149.1"/>
    </source>
</evidence>
<feature type="transmembrane region" description="Helical" evidence="2">
    <location>
        <begin position="191"/>
        <end position="213"/>
    </location>
</feature>
<name>A0A4R8CI77_9ACTN</name>
<proteinExistence type="predicted"/>
<dbReference type="RefSeq" id="WP_134098849.1">
    <property type="nucleotide sequence ID" value="NZ_SODP01000001.1"/>
</dbReference>
<keyword evidence="2" id="KW-0472">Membrane</keyword>
<dbReference type="AlphaFoldDB" id="A0A4R8CI77"/>
<protein>
    <recommendedName>
        <fullName evidence="6">Secreted protein</fullName>
    </recommendedName>
</protein>
<gene>
    <name evidence="4" type="ORF">EV653_1294</name>
</gene>
<keyword evidence="3" id="KW-0732">Signal</keyword>
<sequence>MIRRTLALAAALLGLTAFTALPAHAGGPTSVLLSAPPHVTAVGYDDERYYDLQSLVQAPSKADAGSDVHSAGRFVRATWLIHDMSVWRIDIIYPDAPGGPWISTEEFLTGTKPAKPTWHRAADPARLLEVLGTFKLLDGKFDGGPTVDNGSTLGNDSTLGNGYSSADAPVTTPEPTPAPAQAQATTSVFTGWRWIIPGVLIGSAAAIVAVRLFPKRRWELID</sequence>